<dbReference type="SUPFAM" id="SSF51197">
    <property type="entry name" value="Clavaminate synthase-like"/>
    <property type="match status" value="1"/>
</dbReference>
<dbReference type="InterPro" id="IPR003347">
    <property type="entry name" value="JmjC_dom"/>
</dbReference>
<organism evidence="5 6">
    <name type="scientific">Neodiprion lecontei</name>
    <name type="common">Redheaded pine sawfly</name>
    <dbReference type="NCBI Taxonomy" id="441921"/>
    <lineage>
        <taxon>Eukaryota</taxon>
        <taxon>Metazoa</taxon>
        <taxon>Ecdysozoa</taxon>
        <taxon>Arthropoda</taxon>
        <taxon>Hexapoda</taxon>
        <taxon>Insecta</taxon>
        <taxon>Pterygota</taxon>
        <taxon>Neoptera</taxon>
        <taxon>Endopterygota</taxon>
        <taxon>Hymenoptera</taxon>
        <taxon>Tenthredinoidea</taxon>
        <taxon>Diprionidae</taxon>
        <taxon>Diprioninae</taxon>
        <taxon>Neodiprion</taxon>
    </lineage>
</organism>
<evidence type="ECO:0000256" key="2">
    <source>
        <dbReference type="ARBA" id="ARBA00022490"/>
    </source>
</evidence>
<name>A0ABM3FHI0_NEOLC</name>
<dbReference type="PANTHER" id="PTHR12461">
    <property type="entry name" value="HYPOXIA-INDUCIBLE FACTOR 1 ALPHA INHIBITOR-RELATED"/>
    <property type="match status" value="1"/>
</dbReference>
<reference evidence="6" key="1">
    <citation type="submission" date="2025-08" db="UniProtKB">
        <authorList>
            <consortium name="RefSeq"/>
        </authorList>
    </citation>
    <scope>IDENTIFICATION</scope>
    <source>
        <tissue evidence="6">Thorax and Abdomen</tissue>
    </source>
</reference>
<evidence type="ECO:0000313" key="6">
    <source>
        <dbReference type="RefSeq" id="XP_046587469.1"/>
    </source>
</evidence>
<evidence type="ECO:0000313" key="5">
    <source>
        <dbReference type="Proteomes" id="UP000829291"/>
    </source>
</evidence>
<dbReference type="InterPro" id="IPR041667">
    <property type="entry name" value="Cupin_8"/>
</dbReference>
<protein>
    <submittedName>
        <fullName evidence="6">HSPB1-associated protein 1 homolog isoform X2</fullName>
    </submittedName>
</protein>
<dbReference type="Proteomes" id="UP000829291">
    <property type="component" value="Chromosome 2"/>
</dbReference>
<dbReference type="PROSITE" id="PS51184">
    <property type="entry name" value="JMJC"/>
    <property type="match status" value="1"/>
</dbReference>
<evidence type="ECO:0000259" key="4">
    <source>
        <dbReference type="PROSITE" id="PS51184"/>
    </source>
</evidence>
<comment type="function">
    <text evidence="3">May play a role in cellular stress response.</text>
</comment>
<dbReference type="Gene3D" id="2.60.120.650">
    <property type="entry name" value="Cupin"/>
    <property type="match status" value="1"/>
</dbReference>
<proteinExistence type="predicted"/>
<sequence>MQSTSSLQEPSETTLRHAILQLIEPVVFNNLLRDSNGKYLWKFLDWNPNDLAEKLGDLKLPFRIGFNARTTEPQWDFKCDVKSMTMRNFLQNVGTLVESNEWQYFDYKYMHEWFSHHPEILSSFDWKRFGFDQRGEDSTLWIGSQGAHTNCHQDTYGCNLVAQVHGRKRWLLFSPDSHNKLQPTRVPYEESTVYSSFNFFCPSKDDEEALLRTDPKARMVILEPGQVLLVPNGWWHYVESIDLSISVNIWIPLAADCHSRVGEALVNLIVKEIGKGFIPTSDKTLDAPSEAVRLIQTCIEKCNVEKDDSPSVKKFKETRWSAKELVEQYSNYVTLIPVLKNEELQELLSKNRDRFPDIKHKYLEMNSSNQSSVHQQIRNDVVNALCHPDVIEKVTHLILRSSHLRSLFRIPREPIGL</sequence>
<comment type="subcellular location">
    <subcellularLocation>
        <location evidence="1">Cytoplasm</location>
    </subcellularLocation>
</comment>
<feature type="domain" description="JmjC" evidence="4">
    <location>
        <begin position="106"/>
        <end position="266"/>
    </location>
</feature>
<gene>
    <name evidence="6" type="primary">LOC107225255</name>
</gene>
<dbReference type="SMART" id="SM00558">
    <property type="entry name" value="JmjC"/>
    <property type="match status" value="1"/>
</dbReference>
<keyword evidence="5" id="KW-1185">Reference proteome</keyword>
<dbReference type="Pfam" id="PF13621">
    <property type="entry name" value="Cupin_8"/>
    <property type="match status" value="1"/>
</dbReference>
<dbReference type="RefSeq" id="XP_046587469.1">
    <property type="nucleotide sequence ID" value="XM_046731513.1"/>
</dbReference>
<dbReference type="GeneID" id="107225255"/>
<keyword evidence="2" id="KW-0963">Cytoplasm</keyword>
<evidence type="ECO:0000256" key="3">
    <source>
        <dbReference type="ARBA" id="ARBA00037342"/>
    </source>
</evidence>
<evidence type="ECO:0000256" key="1">
    <source>
        <dbReference type="ARBA" id="ARBA00004496"/>
    </source>
</evidence>
<dbReference type="PANTHER" id="PTHR12461:SF43">
    <property type="entry name" value="HSPB1-ASSOCIATED PROTEIN 1"/>
    <property type="match status" value="1"/>
</dbReference>
<accession>A0ABM3FHI0</accession>